<keyword evidence="8" id="KW-0408">Iron</keyword>
<dbReference type="PANTHER" id="PTHR42917">
    <property type="entry name" value="2,4-DIENOYL-COA REDUCTASE"/>
    <property type="match status" value="1"/>
</dbReference>
<dbReference type="InterPro" id="IPR013785">
    <property type="entry name" value="Aldolase_TIM"/>
</dbReference>
<keyword evidence="6" id="KW-0479">Metal-binding</keyword>
<dbReference type="SUPFAM" id="SSF51905">
    <property type="entry name" value="FAD/NAD(P)-binding domain"/>
    <property type="match status" value="1"/>
</dbReference>
<dbReference type="EMBL" id="JACRSY010000011">
    <property type="protein sequence ID" value="MBC8579578.1"/>
    <property type="molecule type" value="Genomic_DNA"/>
</dbReference>
<name>A0A926IEB4_9FIRM</name>
<evidence type="ECO:0000256" key="6">
    <source>
        <dbReference type="ARBA" id="ARBA00022723"/>
    </source>
</evidence>
<sequence length="643" mass="69725">MQLFQPINVGKITLKNRVMFPPLTTGYEERDGSIGEKSLNFYKRLAEGGVGYIVIGDVTPIQTISPTPKLFDDSQIPSYKKLADAVHTYGAKLGLQLFHPEYDVDAVNALFRQGDMQGARAKLHHDMLHFVDEVSVENLKGIIKKIAECAKRAEKAGVDIIEVHGDRLVGSLTSTLLNHREDVYGGAFENRIRFALEVVRAIKEAAPNLTIDYKLPIISTNPLRGKGGVLIEEGIELAKCLEEAGVDMLHVAQANHTGNMGDTIPAMGTQPYAFFADYAKQVKEAVSIPVSTVGRIVTPEMGEAILKAGKADIVGIGRPLLADPDWPKKAEANQMNTIRYCMMCNKGCTDSIQNRKFLSCVLNAENGYEYERIITPAVTSKRVGVIGAGPAGLEAARVAALKGHEVIVYDQNIQIGGQLQIAKVPPRKNEMNRVIQYLGASLTKLGVTLKLGKKVDATDLLRDQVEHVIVAVGASNSMPPIKGADAVHVLDAWKVLADEAICAGKVVVIGGGLVGAETAETLAYRGCQVNIVEMMDEIAKEESTTVRPVLFDSFKAHHVGLYTGYTVVEITPQVVYAQNKDKEIIEIPCDYVVMAVGAKPNKFDQEPLVQAGIPVVYVGDCKEKAQDINHAICTGYDAANQIG</sequence>
<dbReference type="NCBIfam" id="NF045592">
    <property type="entry name" value="bili_reduct_N"/>
    <property type="match status" value="1"/>
</dbReference>
<keyword evidence="5" id="KW-0288">FMN</keyword>
<reference evidence="12" key="1">
    <citation type="submission" date="2020-08" db="EMBL/GenBank/DDBJ databases">
        <title>Genome public.</title>
        <authorList>
            <person name="Liu C."/>
            <person name="Sun Q."/>
        </authorList>
    </citation>
    <scope>NUCLEOTIDE SEQUENCE</scope>
    <source>
        <strain evidence="12">NSJ-12</strain>
    </source>
</reference>
<dbReference type="GO" id="GO:0010181">
    <property type="term" value="F:FMN binding"/>
    <property type="evidence" value="ECO:0007669"/>
    <property type="project" value="InterPro"/>
</dbReference>
<evidence type="ECO:0000256" key="4">
    <source>
        <dbReference type="ARBA" id="ARBA00022630"/>
    </source>
</evidence>
<gene>
    <name evidence="12" type="ORF">H8718_08550</name>
</gene>
<dbReference type="Pfam" id="PF00724">
    <property type="entry name" value="Oxidored_FMN"/>
    <property type="match status" value="1"/>
</dbReference>
<dbReference type="Gene3D" id="3.50.50.60">
    <property type="entry name" value="FAD/NAD(P)-binding domain"/>
    <property type="match status" value="1"/>
</dbReference>
<dbReference type="InterPro" id="IPR001155">
    <property type="entry name" value="OxRdtase_FMN_N"/>
</dbReference>
<dbReference type="PANTHER" id="PTHR42917:SF2">
    <property type="entry name" value="2,4-DIENOYL-COA REDUCTASE [(2E)-ENOYL-COA-PRODUCING]"/>
    <property type="match status" value="1"/>
</dbReference>
<evidence type="ECO:0000313" key="12">
    <source>
        <dbReference type="EMBL" id="MBC8579578.1"/>
    </source>
</evidence>
<organism evidence="12 13">
    <name type="scientific">Zhenhengia yiwuensis</name>
    <dbReference type="NCBI Taxonomy" id="2763666"/>
    <lineage>
        <taxon>Bacteria</taxon>
        <taxon>Bacillati</taxon>
        <taxon>Bacillota</taxon>
        <taxon>Clostridia</taxon>
        <taxon>Lachnospirales</taxon>
        <taxon>Lachnospiraceae</taxon>
        <taxon>Zhenhengia</taxon>
    </lineage>
</organism>
<dbReference type="Gene3D" id="3.20.20.70">
    <property type="entry name" value="Aldolase class I"/>
    <property type="match status" value="1"/>
</dbReference>
<keyword evidence="13" id="KW-1185">Reference proteome</keyword>
<dbReference type="Pfam" id="PF07992">
    <property type="entry name" value="Pyr_redox_2"/>
    <property type="match status" value="1"/>
</dbReference>
<evidence type="ECO:0000256" key="9">
    <source>
        <dbReference type="ARBA" id="ARBA00023014"/>
    </source>
</evidence>
<evidence type="ECO:0000259" key="10">
    <source>
        <dbReference type="Pfam" id="PF00724"/>
    </source>
</evidence>
<dbReference type="InterPro" id="IPR051793">
    <property type="entry name" value="NADH:flavin_oxidoreductase"/>
</dbReference>
<dbReference type="Gene3D" id="3.40.50.720">
    <property type="entry name" value="NAD(P)-binding Rossmann-like Domain"/>
    <property type="match status" value="1"/>
</dbReference>
<dbReference type="Proteomes" id="UP000655830">
    <property type="component" value="Unassembled WGS sequence"/>
</dbReference>
<keyword evidence="7" id="KW-0560">Oxidoreductase</keyword>
<evidence type="ECO:0000256" key="1">
    <source>
        <dbReference type="ARBA" id="ARBA00001917"/>
    </source>
</evidence>
<evidence type="ECO:0000313" key="13">
    <source>
        <dbReference type="Proteomes" id="UP000655830"/>
    </source>
</evidence>
<dbReference type="SUPFAM" id="SSF51395">
    <property type="entry name" value="FMN-linked oxidoreductases"/>
    <property type="match status" value="1"/>
</dbReference>
<dbReference type="AlphaFoldDB" id="A0A926IEB4"/>
<dbReference type="NCBIfam" id="NF045599">
    <property type="entry name" value="bili_reduct_long"/>
    <property type="match status" value="1"/>
</dbReference>
<feature type="domain" description="NADH:flavin oxidoreductase/NADH oxidase N-terminal" evidence="10">
    <location>
        <begin position="2"/>
        <end position="333"/>
    </location>
</feature>
<comment type="cofactor">
    <cofactor evidence="2">
        <name>[4Fe-4S] cluster</name>
        <dbReference type="ChEBI" id="CHEBI:49883"/>
    </cofactor>
</comment>
<feature type="domain" description="FAD/NAD(P)-binding" evidence="11">
    <location>
        <begin position="382"/>
        <end position="605"/>
    </location>
</feature>
<dbReference type="CDD" id="cd02803">
    <property type="entry name" value="OYE_like_FMN_family"/>
    <property type="match status" value="1"/>
</dbReference>
<dbReference type="PRINTS" id="PR00368">
    <property type="entry name" value="FADPNR"/>
</dbReference>
<evidence type="ECO:0000256" key="5">
    <source>
        <dbReference type="ARBA" id="ARBA00022643"/>
    </source>
</evidence>
<comment type="similarity">
    <text evidence="3">In the N-terminal section; belongs to the NADH:flavin oxidoreductase/NADH oxidase family.</text>
</comment>
<dbReference type="InterPro" id="IPR054629">
    <property type="entry name" value="BilR_N"/>
</dbReference>
<comment type="cofactor">
    <cofactor evidence="1">
        <name>FMN</name>
        <dbReference type="ChEBI" id="CHEBI:58210"/>
    </cofactor>
</comment>
<keyword evidence="4" id="KW-0285">Flavoprotein</keyword>
<accession>A0A926IEB4</accession>
<dbReference type="RefSeq" id="WP_249332584.1">
    <property type="nucleotide sequence ID" value="NZ_JACRSY010000011.1"/>
</dbReference>
<keyword evidence="9" id="KW-0411">Iron-sulfur</keyword>
<evidence type="ECO:0000256" key="8">
    <source>
        <dbReference type="ARBA" id="ARBA00023004"/>
    </source>
</evidence>
<comment type="caution">
    <text evidence="12">The sequence shown here is derived from an EMBL/GenBank/DDBJ whole genome shotgun (WGS) entry which is preliminary data.</text>
</comment>
<dbReference type="GO" id="GO:0051536">
    <property type="term" value="F:iron-sulfur cluster binding"/>
    <property type="evidence" value="ECO:0007669"/>
    <property type="project" value="UniProtKB-KW"/>
</dbReference>
<protein>
    <submittedName>
        <fullName evidence="12">FAD-dependent oxidoreductase</fullName>
    </submittedName>
</protein>
<evidence type="ECO:0000256" key="3">
    <source>
        <dbReference type="ARBA" id="ARBA00011048"/>
    </source>
</evidence>
<evidence type="ECO:0000256" key="7">
    <source>
        <dbReference type="ARBA" id="ARBA00023002"/>
    </source>
</evidence>
<dbReference type="GO" id="GO:0016491">
    <property type="term" value="F:oxidoreductase activity"/>
    <property type="evidence" value="ECO:0007669"/>
    <property type="project" value="UniProtKB-KW"/>
</dbReference>
<evidence type="ECO:0000256" key="2">
    <source>
        <dbReference type="ARBA" id="ARBA00001966"/>
    </source>
</evidence>
<dbReference type="InterPro" id="IPR036188">
    <property type="entry name" value="FAD/NAD-bd_sf"/>
</dbReference>
<dbReference type="GO" id="GO:0046872">
    <property type="term" value="F:metal ion binding"/>
    <property type="evidence" value="ECO:0007669"/>
    <property type="project" value="UniProtKB-KW"/>
</dbReference>
<evidence type="ECO:0000259" key="11">
    <source>
        <dbReference type="Pfam" id="PF07992"/>
    </source>
</evidence>
<proteinExistence type="inferred from homology"/>
<dbReference type="InterPro" id="IPR023753">
    <property type="entry name" value="FAD/NAD-binding_dom"/>
</dbReference>